<feature type="transmembrane region" description="Helical" evidence="1">
    <location>
        <begin position="74"/>
        <end position="95"/>
    </location>
</feature>
<dbReference type="Proteomes" id="UP000444174">
    <property type="component" value="Unassembled WGS sequence"/>
</dbReference>
<keyword evidence="1" id="KW-0812">Transmembrane</keyword>
<reference evidence="2 3" key="1">
    <citation type="submission" date="2019-10" db="EMBL/GenBank/DDBJ databases">
        <title>Epibacterium sp. nov., isolated from seawater.</title>
        <authorList>
            <person name="Zhang X."/>
            <person name="Li N."/>
        </authorList>
    </citation>
    <scope>NUCLEOTIDE SEQUENCE [LARGE SCALE GENOMIC DNA]</scope>
    <source>
        <strain evidence="2 3">SM1979</strain>
    </source>
</reference>
<dbReference type="RefSeq" id="WP_153213941.1">
    <property type="nucleotide sequence ID" value="NZ_WIBF01000001.1"/>
</dbReference>
<evidence type="ECO:0000256" key="1">
    <source>
        <dbReference type="SAM" id="Phobius"/>
    </source>
</evidence>
<keyword evidence="1" id="KW-1133">Transmembrane helix</keyword>
<gene>
    <name evidence="2" type="ORF">GFB49_00985</name>
</gene>
<evidence type="ECO:0000313" key="2">
    <source>
        <dbReference type="EMBL" id="MQQ07020.1"/>
    </source>
</evidence>
<keyword evidence="1" id="KW-0472">Membrane</keyword>
<dbReference type="EMBL" id="WIBF01000001">
    <property type="protein sequence ID" value="MQQ07020.1"/>
    <property type="molecule type" value="Genomic_DNA"/>
</dbReference>
<dbReference type="AlphaFoldDB" id="A0A843Y785"/>
<organism evidence="2 3">
    <name type="scientific">Tritonibacter litoralis</name>
    <dbReference type="NCBI Taxonomy" id="2662264"/>
    <lineage>
        <taxon>Bacteria</taxon>
        <taxon>Pseudomonadati</taxon>
        <taxon>Pseudomonadota</taxon>
        <taxon>Alphaproteobacteria</taxon>
        <taxon>Rhodobacterales</taxon>
        <taxon>Paracoccaceae</taxon>
        <taxon>Tritonibacter</taxon>
    </lineage>
</organism>
<name>A0A843Y785_9RHOB</name>
<protein>
    <submittedName>
        <fullName evidence="2">Carboxylesterase</fullName>
    </submittedName>
</protein>
<evidence type="ECO:0000313" key="3">
    <source>
        <dbReference type="Proteomes" id="UP000444174"/>
    </source>
</evidence>
<feature type="transmembrane region" description="Helical" evidence="1">
    <location>
        <begin position="107"/>
        <end position="125"/>
    </location>
</feature>
<sequence>MGMITQLFAVLFGGHRHALRETVEVFRENSEAASQRGHAFQMAALAQLAAEFNHPSKGLFDRLVDGLNRLPRPLFALGTLALLVSAMTDPVWFAARMQGIALVPEPLWWLFGVIVAFYFGARHQAKGQDFQRDLARSLARLPAVMQNLETLGAHQSPSDPGLHAVFEISSPPTDTNPALVSWQKAQGQKALVD</sequence>
<keyword evidence="3" id="KW-1185">Reference proteome</keyword>
<comment type="caution">
    <text evidence="2">The sequence shown here is derived from an EMBL/GenBank/DDBJ whole genome shotgun (WGS) entry which is preliminary data.</text>
</comment>
<proteinExistence type="predicted"/>
<dbReference type="Pfam" id="PF11351">
    <property type="entry name" value="GTA_holin_3TM"/>
    <property type="match status" value="1"/>
</dbReference>
<dbReference type="InterPro" id="IPR021497">
    <property type="entry name" value="GTA_holin_3TM"/>
</dbReference>
<accession>A0A843Y785</accession>